<dbReference type="Gramene" id="TuG1812G0500001534.01.T01">
    <property type="protein sequence ID" value="TuG1812G0500001534.01.T01"/>
    <property type="gene ID" value="TuG1812G0500001534.01"/>
</dbReference>
<dbReference type="PANTHER" id="PTHR47482:SF24">
    <property type="entry name" value="PROTEIN FAR1-RELATED SEQUENCE"/>
    <property type="match status" value="1"/>
</dbReference>
<accession>A0A8R7QDM6</accession>
<proteinExistence type="predicted"/>
<dbReference type="AlphaFoldDB" id="A0A8R7QDM6"/>
<dbReference type="Proteomes" id="UP000015106">
    <property type="component" value="Chromosome 5"/>
</dbReference>
<evidence type="ECO:0008006" key="3">
    <source>
        <dbReference type="Google" id="ProtNLM"/>
    </source>
</evidence>
<sequence length="126" mass="14485">MVVKLKHDRWEVITFIADHNHPLIEKPSLSKYLRSHQGIPPEQKKLLTHLNDCNLTAGKMMMLMSSYYGSELIVPYTAKAIHSHCSKLNAPTKDINIEETLNYFCKVMENDPGFFFKCKTDAEGRT</sequence>
<reference evidence="1" key="3">
    <citation type="submission" date="2022-06" db="UniProtKB">
        <authorList>
            <consortium name="EnsemblPlants"/>
        </authorList>
    </citation>
    <scope>IDENTIFICATION</scope>
</reference>
<dbReference type="EnsemblPlants" id="TuG1812G0500001534.01.T01">
    <property type="protein sequence ID" value="TuG1812G0500001534.01.T01"/>
    <property type="gene ID" value="TuG1812G0500001534.01"/>
</dbReference>
<evidence type="ECO:0000313" key="2">
    <source>
        <dbReference type="Proteomes" id="UP000015106"/>
    </source>
</evidence>
<name>A0A8R7QDM6_TRIUA</name>
<dbReference type="PANTHER" id="PTHR47482">
    <property type="entry name" value="OS11G0632001 PROTEIN"/>
    <property type="match status" value="1"/>
</dbReference>
<reference evidence="2" key="1">
    <citation type="journal article" date="2013" name="Nature">
        <title>Draft genome of the wheat A-genome progenitor Triticum urartu.</title>
        <authorList>
            <person name="Ling H.Q."/>
            <person name="Zhao S."/>
            <person name="Liu D."/>
            <person name="Wang J."/>
            <person name="Sun H."/>
            <person name="Zhang C."/>
            <person name="Fan H."/>
            <person name="Li D."/>
            <person name="Dong L."/>
            <person name="Tao Y."/>
            <person name="Gao C."/>
            <person name="Wu H."/>
            <person name="Li Y."/>
            <person name="Cui Y."/>
            <person name="Guo X."/>
            <person name="Zheng S."/>
            <person name="Wang B."/>
            <person name="Yu K."/>
            <person name="Liang Q."/>
            <person name="Yang W."/>
            <person name="Lou X."/>
            <person name="Chen J."/>
            <person name="Feng M."/>
            <person name="Jian J."/>
            <person name="Zhang X."/>
            <person name="Luo G."/>
            <person name="Jiang Y."/>
            <person name="Liu J."/>
            <person name="Wang Z."/>
            <person name="Sha Y."/>
            <person name="Zhang B."/>
            <person name="Wu H."/>
            <person name="Tang D."/>
            <person name="Shen Q."/>
            <person name="Xue P."/>
            <person name="Zou S."/>
            <person name="Wang X."/>
            <person name="Liu X."/>
            <person name="Wang F."/>
            <person name="Yang Y."/>
            <person name="An X."/>
            <person name="Dong Z."/>
            <person name="Zhang K."/>
            <person name="Zhang X."/>
            <person name="Luo M.C."/>
            <person name="Dvorak J."/>
            <person name="Tong Y."/>
            <person name="Wang J."/>
            <person name="Yang H."/>
            <person name="Li Z."/>
            <person name="Wang D."/>
            <person name="Zhang A."/>
            <person name="Wang J."/>
        </authorList>
    </citation>
    <scope>NUCLEOTIDE SEQUENCE</scope>
    <source>
        <strain evidence="2">cv. G1812</strain>
    </source>
</reference>
<evidence type="ECO:0000313" key="1">
    <source>
        <dbReference type="EnsemblPlants" id="TuG1812G0500001534.01.T01"/>
    </source>
</evidence>
<protein>
    <recommendedName>
        <fullName evidence="3">Protein FAR1-RELATED SEQUENCE</fullName>
    </recommendedName>
</protein>
<reference evidence="1" key="2">
    <citation type="submission" date="2018-03" db="EMBL/GenBank/DDBJ databases">
        <title>The Triticum urartu genome reveals the dynamic nature of wheat genome evolution.</title>
        <authorList>
            <person name="Ling H."/>
            <person name="Ma B."/>
            <person name="Shi X."/>
            <person name="Liu H."/>
            <person name="Dong L."/>
            <person name="Sun H."/>
            <person name="Cao Y."/>
            <person name="Gao Q."/>
            <person name="Zheng S."/>
            <person name="Li Y."/>
            <person name="Yu Y."/>
            <person name="Du H."/>
            <person name="Qi M."/>
            <person name="Li Y."/>
            <person name="Yu H."/>
            <person name="Cui Y."/>
            <person name="Wang N."/>
            <person name="Chen C."/>
            <person name="Wu H."/>
            <person name="Zhao Y."/>
            <person name="Zhang J."/>
            <person name="Li Y."/>
            <person name="Zhou W."/>
            <person name="Zhang B."/>
            <person name="Hu W."/>
            <person name="Eijk M."/>
            <person name="Tang J."/>
            <person name="Witsenboer H."/>
            <person name="Zhao S."/>
            <person name="Li Z."/>
            <person name="Zhang A."/>
            <person name="Wang D."/>
            <person name="Liang C."/>
        </authorList>
    </citation>
    <scope>NUCLEOTIDE SEQUENCE [LARGE SCALE GENOMIC DNA]</scope>
    <source>
        <strain evidence="1">cv. G1812</strain>
    </source>
</reference>
<keyword evidence="2" id="KW-1185">Reference proteome</keyword>
<organism evidence="1 2">
    <name type="scientific">Triticum urartu</name>
    <name type="common">Red wild einkorn</name>
    <name type="synonym">Crithodium urartu</name>
    <dbReference type="NCBI Taxonomy" id="4572"/>
    <lineage>
        <taxon>Eukaryota</taxon>
        <taxon>Viridiplantae</taxon>
        <taxon>Streptophyta</taxon>
        <taxon>Embryophyta</taxon>
        <taxon>Tracheophyta</taxon>
        <taxon>Spermatophyta</taxon>
        <taxon>Magnoliopsida</taxon>
        <taxon>Liliopsida</taxon>
        <taxon>Poales</taxon>
        <taxon>Poaceae</taxon>
        <taxon>BOP clade</taxon>
        <taxon>Pooideae</taxon>
        <taxon>Triticodae</taxon>
        <taxon>Triticeae</taxon>
        <taxon>Triticinae</taxon>
        <taxon>Triticum</taxon>
    </lineage>
</organism>